<dbReference type="EnsemblPlants" id="Pp3c1_27360V3.3">
    <property type="protein sequence ID" value="Pp3c1_27360V3.3"/>
    <property type="gene ID" value="Pp3c1_27360"/>
</dbReference>
<reference evidence="9 11" key="2">
    <citation type="journal article" date="2018" name="Plant J.">
        <title>The Physcomitrella patens chromosome-scale assembly reveals moss genome structure and evolution.</title>
        <authorList>
            <person name="Lang D."/>
            <person name="Ullrich K.K."/>
            <person name="Murat F."/>
            <person name="Fuchs J."/>
            <person name="Jenkins J."/>
            <person name="Haas F.B."/>
            <person name="Piednoel M."/>
            <person name="Gundlach H."/>
            <person name="Van Bel M."/>
            <person name="Meyberg R."/>
            <person name="Vives C."/>
            <person name="Morata J."/>
            <person name="Symeonidi A."/>
            <person name="Hiss M."/>
            <person name="Muchero W."/>
            <person name="Kamisugi Y."/>
            <person name="Saleh O."/>
            <person name="Blanc G."/>
            <person name="Decker E.L."/>
            <person name="van Gessel N."/>
            <person name="Grimwood J."/>
            <person name="Hayes R.D."/>
            <person name="Graham S.W."/>
            <person name="Gunter L.E."/>
            <person name="McDaniel S.F."/>
            <person name="Hoernstein S.N.W."/>
            <person name="Larsson A."/>
            <person name="Li F.W."/>
            <person name="Perroud P.F."/>
            <person name="Phillips J."/>
            <person name="Ranjan P."/>
            <person name="Rokshar D.S."/>
            <person name="Rothfels C.J."/>
            <person name="Schneider L."/>
            <person name="Shu S."/>
            <person name="Stevenson D.W."/>
            <person name="Thummler F."/>
            <person name="Tillich M."/>
            <person name="Villarreal Aguilar J.C."/>
            <person name="Widiez T."/>
            <person name="Wong G.K."/>
            <person name="Wymore A."/>
            <person name="Zhang Y."/>
            <person name="Zimmer A.D."/>
            <person name="Quatrano R.S."/>
            <person name="Mayer K.F.X."/>
            <person name="Goodstein D."/>
            <person name="Casacuberta J.M."/>
            <person name="Vandepoele K."/>
            <person name="Reski R."/>
            <person name="Cuming A.C."/>
            <person name="Tuskan G.A."/>
            <person name="Maumus F."/>
            <person name="Salse J."/>
            <person name="Schmutz J."/>
            <person name="Rensing S.A."/>
        </authorList>
    </citation>
    <scope>NUCLEOTIDE SEQUENCE [LARGE SCALE GENOMIC DNA]</scope>
    <source>
        <strain evidence="10 11">cv. Gransden 2004</strain>
    </source>
</reference>
<dbReference type="OMA" id="QAWSRRI"/>
<reference evidence="9 11" key="1">
    <citation type="journal article" date="2008" name="Science">
        <title>The Physcomitrella genome reveals evolutionary insights into the conquest of land by plants.</title>
        <authorList>
            <person name="Rensing S."/>
            <person name="Lang D."/>
            <person name="Zimmer A."/>
            <person name="Terry A."/>
            <person name="Salamov A."/>
            <person name="Shapiro H."/>
            <person name="Nishiyama T."/>
            <person name="Perroud P.-F."/>
            <person name="Lindquist E."/>
            <person name="Kamisugi Y."/>
            <person name="Tanahashi T."/>
            <person name="Sakakibara K."/>
            <person name="Fujita T."/>
            <person name="Oishi K."/>
            <person name="Shin-I T."/>
            <person name="Kuroki Y."/>
            <person name="Toyoda A."/>
            <person name="Suzuki Y."/>
            <person name="Hashimoto A."/>
            <person name="Yamaguchi K."/>
            <person name="Sugano A."/>
            <person name="Kohara Y."/>
            <person name="Fujiyama A."/>
            <person name="Anterola A."/>
            <person name="Aoki S."/>
            <person name="Ashton N."/>
            <person name="Barbazuk W.B."/>
            <person name="Barker E."/>
            <person name="Bennetzen J."/>
            <person name="Bezanilla M."/>
            <person name="Blankenship R."/>
            <person name="Cho S.H."/>
            <person name="Dutcher S."/>
            <person name="Estelle M."/>
            <person name="Fawcett J.A."/>
            <person name="Gundlach H."/>
            <person name="Hanada K."/>
            <person name="Heyl A."/>
            <person name="Hicks K.A."/>
            <person name="Hugh J."/>
            <person name="Lohr M."/>
            <person name="Mayer K."/>
            <person name="Melkozernov A."/>
            <person name="Murata T."/>
            <person name="Nelson D."/>
            <person name="Pils B."/>
            <person name="Prigge M."/>
            <person name="Reiss B."/>
            <person name="Renner T."/>
            <person name="Rombauts S."/>
            <person name="Rushton P."/>
            <person name="Sanderfoot A."/>
            <person name="Schween G."/>
            <person name="Shiu S.-H."/>
            <person name="Stueber K."/>
            <person name="Theodoulou F.L."/>
            <person name="Tu H."/>
            <person name="Van de Peer Y."/>
            <person name="Verrier P.J."/>
            <person name="Waters E."/>
            <person name="Wood A."/>
            <person name="Yang L."/>
            <person name="Cove D."/>
            <person name="Cuming A."/>
            <person name="Hasebe M."/>
            <person name="Lucas S."/>
            <person name="Mishler D.B."/>
            <person name="Reski R."/>
            <person name="Grigoriev I."/>
            <person name="Quatrano R.S."/>
            <person name="Boore J.L."/>
        </authorList>
    </citation>
    <scope>NUCLEOTIDE SEQUENCE [LARGE SCALE GENOMIC DNA]</scope>
    <source>
        <strain evidence="10 11">cv. Gransden 2004</strain>
    </source>
</reference>
<keyword evidence="3" id="KW-0547">Nucleotide-binding</keyword>
<dbReference type="SUPFAM" id="SSF111331">
    <property type="entry name" value="NAD kinase/diacylglycerol kinase-like"/>
    <property type="match status" value="1"/>
</dbReference>
<dbReference type="PROSITE" id="PS50146">
    <property type="entry name" value="DAGK"/>
    <property type="match status" value="1"/>
</dbReference>
<keyword evidence="6" id="KW-0472">Membrane</keyword>
<dbReference type="Gene3D" id="2.60.200.40">
    <property type="match status" value="1"/>
</dbReference>
<evidence type="ECO:0000256" key="1">
    <source>
        <dbReference type="ARBA" id="ARBA00004148"/>
    </source>
</evidence>
<dbReference type="InterPro" id="IPR045540">
    <property type="entry name" value="YegS/DAGK_C"/>
</dbReference>
<dbReference type="Gramene" id="Pp3c1_27360V3.3">
    <property type="protein sequence ID" value="Pp3c1_27360V3.3"/>
    <property type="gene ID" value="Pp3c1_27360"/>
</dbReference>
<proteinExistence type="predicted"/>
<name>A0A2K1L9X0_PHYPA</name>
<dbReference type="FunFam" id="3.40.50.10330:FF:000005">
    <property type="entry name" value="Sphingosine kinase 2"/>
    <property type="match status" value="1"/>
</dbReference>
<evidence type="ECO:0000256" key="4">
    <source>
        <dbReference type="ARBA" id="ARBA00022777"/>
    </source>
</evidence>
<dbReference type="Gramene" id="Pp3c1_27360V3.1">
    <property type="protein sequence ID" value="Pp3c1_27360V3.1"/>
    <property type="gene ID" value="Pp3c1_27360"/>
</dbReference>
<keyword evidence="5" id="KW-0067">ATP-binding</keyword>
<dbReference type="Gene3D" id="3.40.50.10330">
    <property type="entry name" value="Probable inorganic polyphosphate/atp-NAD kinase, domain 1"/>
    <property type="match status" value="1"/>
</dbReference>
<dbReference type="InterPro" id="IPR017438">
    <property type="entry name" value="ATP-NAD_kinase_N"/>
</dbReference>
<evidence type="ECO:0000256" key="6">
    <source>
        <dbReference type="ARBA" id="ARBA00023136"/>
    </source>
</evidence>
<evidence type="ECO:0000256" key="2">
    <source>
        <dbReference type="ARBA" id="ARBA00022679"/>
    </source>
</evidence>
<dbReference type="GO" id="GO:0008481">
    <property type="term" value="F:sphingosine kinase activity"/>
    <property type="evidence" value="ECO:0007669"/>
    <property type="project" value="UniProtKB-EC"/>
</dbReference>
<sequence length="482" mass="53020">MEEVLNEQVVLDGKRVLVTLDSAAGVLQWRGERDGQLILQNDLIGFCSSESGICLYTFRMTKSSSYCGKGLPGRKRKDMVVEFSNDGARRLWCDSLQRILDKAGRPKRLLVLVNPFGGRKTGRKVFSASVEPLLKAAGITYTVKETQFQRHALDLAKESDLSQLDGIVCVSGDGVLVEVLNGLLERSDWERAIKMPIGIIPAGTGNGLAKSVLDHVGEPCDAASATFLVIRGQTQPLDVATAKQSNVKFHSILMLTWGLVADVDIESERLRWMGALRLDVYTLIRISNLRKYNGQLYYIPAPGYEGTGTPLNEEFARTTLMTSGEANSDSSLQKHGDPGSLQKNFSEWREMEGPFILIWLNNVPFVSESVNAAPNAKFADGYLDLIILKDCPRWALLNLLLKVQTGGHIKSKYVDYLKVKTFRLDPVGRHASDVQGGYTDLDGEILARDKGSFGDGSNYPMSYGPPIEVTVEPGLATIFCPP</sequence>
<dbReference type="Pfam" id="PF00781">
    <property type="entry name" value="DAGK_cat"/>
    <property type="match status" value="1"/>
</dbReference>
<dbReference type="PANTHER" id="PTHR12358">
    <property type="entry name" value="SPHINGOSINE KINASE"/>
    <property type="match status" value="1"/>
</dbReference>
<keyword evidence="11" id="KW-1185">Reference proteome</keyword>
<reference evidence="10" key="3">
    <citation type="submission" date="2020-12" db="UniProtKB">
        <authorList>
            <consortium name="EnsemblPlants"/>
        </authorList>
    </citation>
    <scope>IDENTIFICATION</scope>
</reference>
<dbReference type="Proteomes" id="UP000006727">
    <property type="component" value="Chromosome 1"/>
</dbReference>
<keyword evidence="2" id="KW-0808">Transferase</keyword>
<dbReference type="GO" id="GO:0005774">
    <property type="term" value="C:vacuolar membrane"/>
    <property type="evidence" value="ECO:0007669"/>
    <property type="project" value="UniProtKB-SubCell"/>
</dbReference>
<dbReference type="RefSeq" id="XP_024376989.1">
    <property type="nucleotide sequence ID" value="XM_024521221.2"/>
</dbReference>
<dbReference type="InterPro" id="IPR050187">
    <property type="entry name" value="Lipid_Phosphate_FormReg"/>
</dbReference>
<dbReference type="GO" id="GO:0005737">
    <property type="term" value="C:cytoplasm"/>
    <property type="evidence" value="ECO:0000318"/>
    <property type="project" value="GO_Central"/>
</dbReference>
<evidence type="ECO:0000313" key="11">
    <source>
        <dbReference type="Proteomes" id="UP000006727"/>
    </source>
</evidence>
<dbReference type="PANTHER" id="PTHR12358:SF31">
    <property type="entry name" value="ACYLGLYCEROL KINASE, MITOCHONDRIAL"/>
    <property type="match status" value="1"/>
</dbReference>
<dbReference type="PaxDb" id="3218-PP1S21_206V6.1"/>
<dbReference type="EMBL" id="ABEU02000001">
    <property type="protein sequence ID" value="PNR62824.1"/>
    <property type="molecule type" value="Genomic_DNA"/>
</dbReference>
<evidence type="ECO:0000256" key="5">
    <source>
        <dbReference type="ARBA" id="ARBA00022840"/>
    </source>
</evidence>
<dbReference type="GO" id="GO:0005524">
    <property type="term" value="F:ATP binding"/>
    <property type="evidence" value="ECO:0007669"/>
    <property type="project" value="UniProtKB-KW"/>
</dbReference>
<dbReference type="AlphaFoldDB" id="A0A2K1L9X0"/>
<dbReference type="SMART" id="SM00046">
    <property type="entry name" value="DAGKc"/>
    <property type="match status" value="1"/>
</dbReference>
<dbReference type="STRING" id="3218.A0A2K1L9X0"/>
<accession>A0A2K1L9X0</accession>
<dbReference type="GO" id="GO:0001727">
    <property type="term" value="F:lipid kinase activity"/>
    <property type="evidence" value="ECO:0000318"/>
    <property type="project" value="GO_Central"/>
</dbReference>
<protein>
    <recommendedName>
        <fullName evidence="7">sphingosine kinase</fullName>
        <ecNumber evidence="7">2.7.1.91</ecNumber>
    </recommendedName>
</protein>
<dbReference type="GO" id="GO:0016020">
    <property type="term" value="C:membrane"/>
    <property type="evidence" value="ECO:0000318"/>
    <property type="project" value="GO_Central"/>
</dbReference>
<evidence type="ECO:0000313" key="10">
    <source>
        <dbReference type="EnsemblPlants" id="Pp3c1_27360V3.1"/>
    </source>
</evidence>
<dbReference type="InterPro" id="IPR001206">
    <property type="entry name" value="Diacylglycerol_kinase_cat_dom"/>
</dbReference>
<dbReference type="EC" id="2.7.1.91" evidence="7"/>
<organism evidence="9">
    <name type="scientific">Physcomitrium patens</name>
    <name type="common">Spreading-leaved earth moss</name>
    <name type="synonym">Physcomitrella patens</name>
    <dbReference type="NCBI Taxonomy" id="3218"/>
    <lineage>
        <taxon>Eukaryota</taxon>
        <taxon>Viridiplantae</taxon>
        <taxon>Streptophyta</taxon>
        <taxon>Embryophyta</taxon>
        <taxon>Bryophyta</taxon>
        <taxon>Bryophytina</taxon>
        <taxon>Bryopsida</taxon>
        <taxon>Funariidae</taxon>
        <taxon>Funariales</taxon>
        <taxon>Funariaceae</taxon>
        <taxon>Physcomitrium</taxon>
    </lineage>
</organism>
<gene>
    <name evidence="10" type="primary">LOC112282916</name>
    <name evidence="9" type="ORF">PHYPA_001248</name>
</gene>
<evidence type="ECO:0000256" key="7">
    <source>
        <dbReference type="ARBA" id="ARBA00044037"/>
    </source>
</evidence>
<dbReference type="InterPro" id="IPR016064">
    <property type="entry name" value="NAD/diacylglycerol_kinase_sf"/>
</dbReference>
<evidence type="ECO:0000259" key="8">
    <source>
        <dbReference type="PROSITE" id="PS50146"/>
    </source>
</evidence>
<evidence type="ECO:0000313" key="9">
    <source>
        <dbReference type="EMBL" id="PNR62824.1"/>
    </source>
</evidence>
<dbReference type="EnsemblPlants" id="Pp3c1_27360V3.1">
    <property type="protein sequence ID" value="Pp3c1_27360V3.1"/>
    <property type="gene ID" value="Pp3c1_27360"/>
</dbReference>
<dbReference type="GeneID" id="112282916"/>
<keyword evidence="4" id="KW-0418">Kinase</keyword>
<dbReference type="Pfam" id="PF19279">
    <property type="entry name" value="YegS_C"/>
    <property type="match status" value="1"/>
</dbReference>
<comment type="subcellular location">
    <subcellularLocation>
        <location evidence="1">Vacuole membrane</location>
        <topology evidence="1">Peripheral membrane protein</topology>
    </subcellularLocation>
</comment>
<feature type="domain" description="DAGKc" evidence="8">
    <location>
        <begin position="104"/>
        <end position="246"/>
    </location>
</feature>
<evidence type="ECO:0000256" key="3">
    <source>
        <dbReference type="ARBA" id="ARBA00022741"/>
    </source>
</evidence>
<dbReference type="GO" id="GO:0046512">
    <property type="term" value="P:sphingosine biosynthetic process"/>
    <property type="evidence" value="ECO:0000318"/>
    <property type="project" value="GO_Central"/>
</dbReference>